<dbReference type="Proteomes" id="UP000011651">
    <property type="component" value="Unassembled WGS sequence"/>
</dbReference>
<dbReference type="Pfam" id="PF18074">
    <property type="entry name" value="PriA_C"/>
    <property type="match status" value="1"/>
</dbReference>
<name>L9U956_9GAMM</name>
<dbReference type="NCBIfam" id="NF004067">
    <property type="entry name" value="PRK05580.1-4"/>
    <property type="match status" value="1"/>
</dbReference>
<dbReference type="Pfam" id="PF00270">
    <property type="entry name" value="DEAD"/>
    <property type="match status" value="1"/>
</dbReference>
<keyword evidence="2 12" id="KW-0235">DNA replication</keyword>
<dbReference type="Gene3D" id="3.40.1440.60">
    <property type="entry name" value="PriA, 3(prime) DNA-binding domain"/>
    <property type="match status" value="1"/>
</dbReference>
<dbReference type="NCBIfam" id="TIGR00595">
    <property type="entry name" value="priA"/>
    <property type="match status" value="1"/>
</dbReference>
<comment type="catalytic activity">
    <reaction evidence="12">
        <text>Couples ATP hydrolysis with the unwinding of duplex DNA by translocating in the 3'-5' direction.</text>
        <dbReference type="EC" id="5.6.2.4"/>
    </reaction>
</comment>
<dbReference type="InterPro" id="IPR005259">
    <property type="entry name" value="PriA"/>
</dbReference>
<dbReference type="InterPro" id="IPR014001">
    <property type="entry name" value="Helicase_ATP-bd"/>
</dbReference>
<dbReference type="InterPro" id="IPR027417">
    <property type="entry name" value="P-loop_NTPase"/>
</dbReference>
<evidence type="ECO:0000256" key="4">
    <source>
        <dbReference type="ARBA" id="ARBA00022741"/>
    </source>
</evidence>
<dbReference type="PANTHER" id="PTHR30580:SF0">
    <property type="entry name" value="PRIMOSOMAL PROTEIN N"/>
    <property type="match status" value="1"/>
</dbReference>
<keyword evidence="1 12" id="KW-0639">Primosome</keyword>
<dbReference type="Pfam" id="PF17764">
    <property type="entry name" value="PriA_3primeBD"/>
    <property type="match status" value="1"/>
</dbReference>
<dbReference type="FunFam" id="3.40.50.300:FF:000489">
    <property type="entry name" value="Primosome assembly protein PriA"/>
    <property type="match status" value="1"/>
</dbReference>
<evidence type="ECO:0000256" key="2">
    <source>
        <dbReference type="ARBA" id="ARBA00022705"/>
    </source>
</evidence>
<dbReference type="InterPro" id="IPR001650">
    <property type="entry name" value="Helicase_C-like"/>
</dbReference>
<dbReference type="GO" id="GO:0006270">
    <property type="term" value="P:DNA replication initiation"/>
    <property type="evidence" value="ECO:0007669"/>
    <property type="project" value="TreeGrafter"/>
</dbReference>
<keyword evidence="7 12" id="KW-0862">Zinc</keyword>
<reference evidence="15 16" key="1">
    <citation type="journal article" date="2013" name="Genome Announc.">
        <title>Draft Genome of the Marine Gammaproteobacterium Halomonas titanicae.</title>
        <authorList>
            <person name="Sanchez-Porro C."/>
            <person name="de la Haba R.R."/>
            <person name="Cruz-Hernandez N."/>
            <person name="Gonzalez J.M."/>
            <person name="Reyes-Guirao C."/>
            <person name="Navarro-Sampedro L."/>
            <person name="Carballo M."/>
            <person name="Ventosa A."/>
        </authorList>
    </citation>
    <scope>NUCLEOTIDE SEQUENCE [LARGE SCALE GENOMIC DNA]</scope>
    <source>
        <strain evidence="15 16">BH1</strain>
    </source>
</reference>
<dbReference type="InterPro" id="IPR041222">
    <property type="entry name" value="PriA_3primeBD"/>
</dbReference>
<comment type="function">
    <text evidence="12">Initiates the restart of stalled replication forks, which reloads the replicative helicase on sites other than the origin of replication. Recognizes and binds to abandoned replication forks and remodels them to uncover a helicase loading site. Promotes assembly of the primosome at these replication forks.</text>
</comment>
<evidence type="ECO:0000256" key="11">
    <source>
        <dbReference type="ARBA" id="ARBA00048988"/>
    </source>
</evidence>
<evidence type="ECO:0000256" key="5">
    <source>
        <dbReference type="ARBA" id="ARBA00022801"/>
    </source>
</evidence>
<dbReference type="CDD" id="cd18804">
    <property type="entry name" value="SF2_C_priA"/>
    <property type="match status" value="1"/>
</dbReference>
<evidence type="ECO:0000256" key="8">
    <source>
        <dbReference type="ARBA" id="ARBA00022840"/>
    </source>
</evidence>
<comment type="cofactor">
    <cofactor evidence="12">
        <name>Zn(2+)</name>
        <dbReference type="ChEBI" id="CHEBI:29105"/>
    </cofactor>
    <text evidence="12">Binds 2 zinc ions per subunit.</text>
</comment>
<dbReference type="GO" id="GO:0005524">
    <property type="term" value="F:ATP binding"/>
    <property type="evidence" value="ECO:0007669"/>
    <property type="project" value="UniProtKB-UniRule"/>
</dbReference>
<feature type="domain" description="Helicase ATP-binding" evidence="13">
    <location>
        <begin position="254"/>
        <end position="420"/>
    </location>
</feature>
<keyword evidence="3 12" id="KW-0479">Metal-binding</keyword>
<dbReference type="GO" id="GO:0008270">
    <property type="term" value="F:zinc ion binding"/>
    <property type="evidence" value="ECO:0007669"/>
    <property type="project" value="UniProtKB-UniRule"/>
</dbReference>
<dbReference type="InterPro" id="IPR042115">
    <property type="entry name" value="PriA_3primeBD_sf"/>
</dbReference>
<keyword evidence="4 12" id="KW-0547">Nucleotide-binding</keyword>
<dbReference type="Gene3D" id="3.40.50.300">
    <property type="entry name" value="P-loop containing nucleotide triphosphate hydrolases"/>
    <property type="match status" value="2"/>
</dbReference>
<dbReference type="GO" id="GO:1990077">
    <property type="term" value="C:primosome complex"/>
    <property type="evidence" value="ECO:0007669"/>
    <property type="project" value="UniProtKB-UniRule"/>
</dbReference>
<evidence type="ECO:0000256" key="6">
    <source>
        <dbReference type="ARBA" id="ARBA00022806"/>
    </source>
</evidence>
<dbReference type="FunFam" id="3.40.1440.60:FF:000001">
    <property type="entry name" value="Primosomal protein N"/>
    <property type="match status" value="1"/>
</dbReference>
<evidence type="ECO:0000313" key="16">
    <source>
        <dbReference type="Proteomes" id="UP000011651"/>
    </source>
</evidence>
<evidence type="ECO:0000256" key="1">
    <source>
        <dbReference type="ARBA" id="ARBA00022515"/>
    </source>
</evidence>
<accession>L9U956</accession>
<feature type="binding site" evidence="12">
    <location>
        <position position="491"/>
    </location>
    <ligand>
        <name>Zn(2+)</name>
        <dbReference type="ChEBI" id="CHEBI:29105"/>
        <label>2</label>
    </ligand>
</feature>
<evidence type="ECO:0000256" key="3">
    <source>
        <dbReference type="ARBA" id="ARBA00022723"/>
    </source>
</evidence>
<keyword evidence="10 12" id="KW-0413">Isomerase</keyword>
<dbReference type="GO" id="GO:0006269">
    <property type="term" value="P:DNA replication, synthesis of primer"/>
    <property type="evidence" value="ECO:0007669"/>
    <property type="project" value="UniProtKB-KW"/>
</dbReference>
<feature type="binding site" evidence="12">
    <location>
        <position position="482"/>
    </location>
    <ligand>
        <name>Zn(2+)</name>
        <dbReference type="ChEBI" id="CHEBI:29105"/>
        <label>1</label>
    </ligand>
</feature>
<dbReference type="SMART" id="SM00487">
    <property type="entry name" value="DEXDc"/>
    <property type="match status" value="1"/>
</dbReference>
<dbReference type="CDD" id="cd17929">
    <property type="entry name" value="DEXHc_priA"/>
    <property type="match status" value="1"/>
</dbReference>
<dbReference type="GO" id="GO:0016887">
    <property type="term" value="F:ATP hydrolysis activity"/>
    <property type="evidence" value="ECO:0007669"/>
    <property type="project" value="RHEA"/>
</dbReference>
<protein>
    <recommendedName>
        <fullName evidence="12">Replication restart protein PriA</fullName>
    </recommendedName>
    <alternativeName>
        <fullName evidence="12">ATP-dependent DNA helicase PriA</fullName>
        <ecNumber evidence="12">5.6.2.4</ecNumber>
    </alternativeName>
    <alternativeName>
        <fullName evidence="12">DNA 3'-5' helicase PriA</fullName>
    </alternativeName>
</protein>
<dbReference type="Pfam" id="PF00271">
    <property type="entry name" value="Helicase_C"/>
    <property type="match status" value="1"/>
</dbReference>
<feature type="binding site" evidence="12">
    <location>
        <position position="509"/>
    </location>
    <ligand>
        <name>Zn(2+)</name>
        <dbReference type="ChEBI" id="CHEBI:29105"/>
        <label>2</label>
    </ligand>
</feature>
<evidence type="ECO:0000256" key="9">
    <source>
        <dbReference type="ARBA" id="ARBA00023125"/>
    </source>
</evidence>
<feature type="domain" description="Helicase C-terminal" evidence="14">
    <location>
        <begin position="514"/>
        <end position="671"/>
    </location>
</feature>
<keyword evidence="5 12" id="KW-0378">Hydrolase</keyword>
<dbReference type="InterPro" id="IPR041236">
    <property type="entry name" value="PriA_C"/>
</dbReference>
<dbReference type="InterPro" id="IPR040498">
    <property type="entry name" value="PriA_CRR"/>
</dbReference>
<keyword evidence="6 12" id="KW-0347">Helicase</keyword>
<feature type="binding site" evidence="12">
    <location>
        <position position="488"/>
    </location>
    <ligand>
        <name>Zn(2+)</name>
        <dbReference type="ChEBI" id="CHEBI:29105"/>
        <label>2</label>
    </ligand>
</feature>
<evidence type="ECO:0000256" key="10">
    <source>
        <dbReference type="ARBA" id="ARBA00023235"/>
    </source>
</evidence>
<dbReference type="PATRIC" id="fig|1204738.3.peg.2739"/>
<dbReference type="Pfam" id="PF18319">
    <property type="entry name" value="Zn_ribbon_PriA"/>
    <property type="match status" value="1"/>
</dbReference>
<dbReference type="SUPFAM" id="SSF52540">
    <property type="entry name" value="P-loop containing nucleoside triphosphate hydrolases"/>
    <property type="match status" value="1"/>
</dbReference>
<comment type="caution">
    <text evidence="15">The sequence shown here is derived from an EMBL/GenBank/DDBJ whole genome shotgun (WGS) entry which is preliminary data.</text>
</comment>
<dbReference type="EC" id="5.6.2.4" evidence="12"/>
<evidence type="ECO:0000256" key="12">
    <source>
        <dbReference type="HAMAP-Rule" id="MF_00983"/>
    </source>
</evidence>
<dbReference type="PROSITE" id="PS51194">
    <property type="entry name" value="HELICASE_CTER"/>
    <property type="match status" value="1"/>
</dbReference>
<comment type="catalytic activity">
    <reaction evidence="11 12">
        <text>ATP + H2O = ADP + phosphate + H(+)</text>
        <dbReference type="Rhea" id="RHEA:13065"/>
        <dbReference type="ChEBI" id="CHEBI:15377"/>
        <dbReference type="ChEBI" id="CHEBI:15378"/>
        <dbReference type="ChEBI" id="CHEBI:30616"/>
        <dbReference type="ChEBI" id="CHEBI:43474"/>
        <dbReference type="ChEBI" id="CHEBI:456216"/>
        <dbReference type="EC" id="5.6.2.4"/>
    </reaction>
</comment>
<feature type="binding site" evidence="12">
    <location>
        <position position="506"/>
    </location>
    <ligand>
        <name>Zn(2+)</name>
        <dbReference type="ChEBI" id="CHEBI:29105"/>
        <label>2</label>
    </ligand>
</feature>
<dbReference type="AlphaFoldDB" id="L9U956"/>
<dbReference type="EMBL" id="AOPO01000006">
    <property type="protein sequence ID" value="ELY21440.1"/>
    <property type="molecule type" value="Genomic_DNA"/>
</dbReference>
<dbReference type="PANTHER" id="PTHR30580">
    <property type="entry name" value="PRIMOSOMAL PROTEIN N"/>
    <property type="match status" value="1"/>
</dbReference>
<dbReference type="GO" id="GO:0003677">
    <property type="term" value="F:DNA binding"/>
    <property type="evidence" value="ECO:0007669"/>
    <property type="project" value="UniProtKB-UniRule"/>
</dbReference>
<keyword evidence="9 12" id="KW-0238">DNA-binding</keyword>
<gene>
    <name evidence="12" type="primary">priA</name>
    <name evidence="15" type="ORF">HALTITAN_1825</name>
</gene>
<evidence type="ECO:0000259" key="13">
    <source>
        <dbReference type="PROSITE" id="PS51192"/>
    </source>
</evidence>
<dbReference type="PROSITE" id="PS51192">
    <property type="entry name" value="HELICASE_ATP_BIND_1"/>
    <property type="match status" value="1"/>
</dbReference>
<evidence type="ECO:0000256" key="7">
    <source>
        <dbReference type="ARBA" id="ARBA00022833"/>
    </source>
</evidence>
<comment type="subunit">
    <text evidence="12">Component of the replication restart primosome.</text>
</comment>
<proteinExistence type="inferred from homology"/>
<feature type="binding site" evidence="12">
    <location>
        <position position="479"/>
    </location>
    <ligand>
        <name>Zn(2+)</name>
        <dbReference type="ChEBI" id="CHEBI:29105"/>
        <label>1</label>
    </ligand>
</feature>
<dbReference type="InterPro" id="IPR011545">
    <property type="entry name" value="DEAD/DEAH_box_helicase_dom"/>
</dbReference>
<dbReference type="GO" id="GO:0043138">
    <property type="term" value="F:3'-5' DNA helicase activity"/>
    <property type="evidence" value="ECO:0007669"/>
    <property type="project" value="UniProtKB-EC"/>
</dbReference>
<dbReference type="GO" id="GO:0006302">
    <property type="term" value="P:double-strand break repair"/>
    <property type="evidence" value="ECO:0007669"/>
    <property type="project" value="InterPro"/>
</dbReference>
<evidence type="ECO:0000259" key="14">
    <source>
        <dbReference type="PROSITE" id="PS51194"/>
    </source>
</evidence>
<dbReference type="SMART" id="SM00490">
    <property type="entry name" value="HELICc"/>
    <property type="match status" value="1"/>
</dbReference>
<sequence length="777" mass="85575">MGFRAVAYSSKTNAGGQLADSFSSQAYSQGQSQRPSQRSSQALDQVLKVALPSPLRRLFDYLPSREAPPCGWQPGLRVRVPFGRREVVGVVVELADHSDLPRSQLRSISEALDDAPLPADWLWLCRFAARYYQHSLGDTLHHAMPARLRQGHPMAGRTQTLWLAQGESAEEILSRAPKQAELYALLRQHPHGLPGRAVSAHGFARDQLLALEKKGLASSQEHILTAPTPPSGNLLATPALPLNREQATALATLHEKLDGYHPCLLEGVTGSGKTEVYLQLIEAVAAKGKQSLVLVPEIGLTPQTLARFRSRFRVPVVALHSGLTDPERLDVWEAAASGRALIIIGTRSAIFTPLANPGAIIVDEEHDGSYKQHDGLRYHARDLAVARAHYHKIPLLMGSATPSLESLHQALSGAYRHLRLTQRPSQHPPAKLELIDLRHQRRQGGLLPGAIKAIKSTLSAGKQVLIFINRRGFAPTLACHACGWMAECGQCDARMTLHRQPPLLACHHCDSRRALPDACPECGSGDLRALGSGTERTEETLQTLFPKTTIHRIDRDSTRRRDSFEQVLKEIQRGEPCVLVGTQMLAKGHHLPHVTLVVVVNADGGLYAADFRALEHSAQLLEQVAGRAGRAAHPGRVLVQTLHPDDPHLGQLAEHGYGALARNMLEERRISQLPPFCFMALLRIESPKEEAALAMAQQAAQALRQWLKETGVATRCLGPVPAPMERRQNRYHLHVMLAADKRSQLHPAVSWLVQWLEANREARKVRWSIDIDPQTLA</sequence>
<keyword evidence="8 12" id="KW-0067">ATP-binding</keyword>
<feature type="binding site" evidence="12">
    <location>
        <position position="522"/>
    </location>
    <ligand>
        <name>Zn(2+)</name>
        <dbReference type="ChEBI" id="CHEBI:29105"/>
        <label>1</label>
    </ligand>
</feature>
<organism evidence="15 16">
    <name type="scientific">Vreelandella titanicae BH1</name>
    <dbReference type="NCBI Taxonomy" id="1204738"/>
    <lineage>
        <taxon>Bacteria</taxon>
        <taxon>Pseudomonadati</taxon>
        <taxon>Pseudomonadota</taxon>
        <taxon>Gammaproteobacteria</taxon>
        <taxon>Oceanospirillales</taxon>
        <taxon>Halomonadaceae</taxon>
        <taxon>Vreelandella</taxon>
    </lineage>
</organism>
<evidence type="ECO:0000313" key="15">
    <source>
        <dbReference type="EMBL" id="ELY21440.1"/>
    </source>
</evidence>
<comment type="similarity">
    <text evidence="12">Belongs to the helicase family. PriA subfamily.</text>
</comment>
<dbReference type="HAMAP" id="MF_00983">
    <property type="entry name" value="PriA"/>
    <property type="match status" value="1"/>
</dbReference>
<dbReference type="GO" id="GO:0006310">
    <property type="term" value="P:DNA recombination"/>
    <property type="evidence" value="ECO:0007669"/>
    <property type="project" value="InterPro"/>
</dbReference>
<feature type="binding site" evidence="12">
    <location>
        <position position="519"/>
    </location>
    <ligand>
        <name>Zn(2+)</name>
        <dbReference type="ChEBI" id="CHEBI:29105"/>
        <label>1</label>
    </ligand>
</feature>